<dbReference type="InterPro" id="IPR029044">
    <property type="entry name" value="Nucleotide-diphossugar_trans"/>
</dbReference>
<sequence length="229" mass="27014">MVTVVTCTIRDHLIDNVFDNYENQRFVEKELIIILNNDKMDINKWRVRAKNSNNVSVFQLPEETTVGECQNFGTNLAKYNIIAKFDDDDYYSPYYLEEQLKALENTNAAIVGKRDCYYYLEGSNTLLSTKFNLENQFVDRVMDSSLMFRKDIISSIPFPKDNIYYDNRFQKLCRTNGLKIFSTRKENYVVVRRQDKKTHSWGIKDSILKDMCNNLGKMDNYKDYVTKPV</sequence>
<gene>
    <name evidence="2" type="ORF">D8M04_06885</name>
</gene>
<proteinExistence type="predicted"/>
<dbReference type="SUPFAM" id="SSF53448">
    <property type="entry name" value="Nucleotide-diphospho-sugar transferases"/>
    <property type="match status" value="1"/>
</dbReference>
<keyword evidence="2" id="KW-0808">Transferase</keyword>
<dbReference type="RefSeq" id="WP_121522167.1">
    <property type="nucleotide sequence ID" value="NZ_RCHR01000002.1"/>
</dbReference>
<evidence type="ECO:0000313" key="2">
    <source>
        <dbReference type="EMBL" id="RLL46916.1"/>
    </source>
</evidence>
<dbReference type="EMBL" id="RCHR01000002">
    <property type="protein sequence ID" value="RLL46916.1"/>
    <property type="molecule type" value="Genomic_DNA"/>
</dbReference>
<name>A0A498D8P3_9BACI</name>
<dbReference type="GO" id="GO:0016740">
    <property type="term" value="F:transferase activity"/>
    <property type="evidence" value="ECO:0007669"/>
    <property type="project" value="UniProtKB-KW"/>
</dbReference>
<dbReference type="Gene3D" id="3.90.550.10">
    <property type="entry name" value="Spore Coat Polysaccharide Biosynthesis Protein SpsA, Chain A"/>
    <property type="match status" value="1"/>
</dbReference>
<dbReference type="InterPro" id="IPR001173">
    <property type="entry name" value="Glyco_trans_2-like"/>
</dbReference>
<keyword evidence="3" id="KW-1185">Reference proteome</keyword>
<organism evidence="2 3">
    <name type="scientific">Oceanobacillus piezotolerans</name>
    <dbReference type="NCBI Taxonomy" id="2448030"/>
    <lineage>
        <taxon>Bacteria</taxon>
        <taxon>Bacillati</taxon>
        <taxon>Bacillota</taxon>
        <taxon>Bacilli</taxon>
        <taxon>Bacillales</taxon>
        <taxon>Bacillaceae</taxon>
        <taxon>Oceanobacillus</taxon>
    </lineage>
</organism>
<feature type="domain" description="Glycosyltransferase 2-like" evidence="1">
    <location>
        <begin position="6"/>
        <end position="133"/>
    </location>
</feature>
<dbReference type="Proteomes" id="UP000270219">
    <property type="component" value="Unassembled WGS sequence"/>
</dbReference>
<accession>A0A498D8P3</accession>
<evidence type="ECO:0000259" key="1">
    <source>
        <dbReference type="Pfam" id="PF00535"/>
    </source>
</evidence>
<evidence type="ECO:0000313" key="3">
    <source>
        <dbReference type="Proteomes" id="UP000270219"/>
    </source>
</evidence>
<dbReference type="Pfam" id="PF00535">
    <property type="entry name" value="Glycos_transf_2"/>
    <property type="match status" value="1"/>
</dbReference>
<dbReference type="OrthoDB" id="6713581at2"/>
<dbReference type="AlphaFoldDB" id="A0A498D8P3"/>
<reference evidence="2 3" key="1">
    <citation type="submission" date="2018-10" db="EMBL/GenBank/DDBJ databases">
        <title>Oceanobacillus sp. YLB-02 draft genome.</title>
        <authorList>
            <person name="Yu L."/>
        </authorList>
    </citation>
    <scope>NUCLEOTIDE SEQUENCE [LARGE SCALE GENOMIC DNA]</scope>
    <source>
        <strain evidence="2 3">YLB-02</strain>
    </source>
</reference>
<comment type="caution">
    <text evidence="2">The sequence shown here is derived from an EMBL/GenBank/DDBJ whole genome shotgun (WGS) entry which is preliminary data.</text>
</comment>
<protein>
    <submittedName>
        <fullName evidence="2">Glycosyltransferase</fullName>
    </submittedName>
</protein>